<evidence type="ECO:0000256" key="1">
    <source>
        <dbReference type="ARBA" id="ARBA00000966"/>
    </source>
</evidence>
<evidence type="ECO:0000259" key="9">
    <source>
        <dbReference type="Pfam" id="PF00759"/>
    </source>
</evidence>
<evidence type="ECO:0000256" key="4">
    <source>
        <dbReference type="ARBA" id="ARBA00022801"/>
    </source>
</evidence>
<name>A0ABD3KT82_EUCGL</name>
<dbReference type="Pfam" id="PF00759">
    <property type="entry name" value="Glyco_hydro_9"/>
    <property type="match status" value="1"/>
</dbReference>
<organism evidence="10 11">
    <name type="scientific">Eucalyptus globulus</name>
    <name type="common">Tasmanian blue gum</name>
    <dbReference type="NCBI Taxonomy" id="34317"/>
    <lineage>
        <taxon>Eukaryota</taxon>
        <taxon>Viridiplantae</taxon>
        <taxon>Streptophyta</taxon>
        <taxon>Embryophyta</taxon>
        <taxon>Tracheophyta</taxon>
        <taxon>Spermatophyta</taxon>
        <taxon>Magnoliopsida</taxon>
        <taxon>eudicotyledons</taxon>
        <taxon>Gunneridae</taxon>
        <taxon>Pentapetalae</taxon>
        <taxon>rosids</taxon>
        <taxon>malvids</taxon>
        <taxon>Myrtales</taxon>
        <taxon>Myrtaceae</taxon>
        <taxon>Myrtoideae</taxon>
        <taxon>Eucalypteae</taxon>
        <taxon>Eucalyptus</taxon>
    </lineage>
</organism>
<reference evidence="10 11" key="1">
    <citation type="submission" date="2024-11" db="EMBL/GenBank/DDBJ databases">
        <title>Chromosome-level genome assembly of Eucalyptus globulus Labill. provides insights into its genome evolution.</title>
        <authorList>
            <person name="Li X."/>
        </authorList>
    </citation>
    <scope>NUCLEOTIDE SEQUENCE [LARGE SCALE GENOMIC DNA]</scope>
    <source>
        <strain evidence="10">CL2024</strain>
        <tissue evidence="10">Fresh tender leaves</tissue>
    </source>
</reference>
<gene>
    <name evidence="10" type="ORF">ACJRO7_017036</name>
</gene>
<comment type="caution">
    <text evidence="10">The sequence shown here is derived from an EMBL/GenBank/DDBJ whole genome shotgun (WGS) entry which is preliminary data.</text>
</comment>
<keyword evidence="7" id="KW-0326">Glycosidase</keyword>
<evidence type="ECO:0000256" key="3">
    <source>
        <dbReference type="ARBA" id="ARBA00012601"/>
    </source>
</evidence>
<comment type="catalytic activity">
    <reaction evidence="1">
        <text>Endohydrolysis of (1-&gt;4)-beta-D-glucosidic linkages in cellulose, lichenin and cereal beta-D-glucans.</text>
        <dbReference type="EC" id="3.2.1.4"/>
    </reaction>
</comment>
<dbReference type="InterPro" id="IPR001701">
    <property type="entry name" value="Glyco_hydro_9"/>
</dbReference>
<evidence type="ECO:0000256" key="6">
    <source>
        <dbReference type="ARBA" id="ARBA00023277"/>
    </source>
</evidence>
<dbReference type="EC" id="3.2.1.4" evidence="3"/>
<dbReference type="Proteomes" id="UP001634007">
    <property type="component" value="Unassembled WGS sequence"/>
</dbReference>
<accession>A0ABD3KT82</accession>
<dbReference type="AlphaFoldDB" id="A0ABD3KT82"/>
<dbReference type="GO" id="GO:0030245">
    <property type="term" value="P:cellulose catabolic process"/>
    <property type="evidence" value="ECO:0007669"/>
    <property type="project" value="UniProtKB-KW"/>
</dbReference>
<dbReference type="InterPro" id="IPR012341">
    <property type="entry name" value="6hp_glycosidase-like_sf"/>
</dbReference>
<keyword evidence="8" id="KW-0624">Polysaccharide degradation</keyword>
<keyword evidence="4" id="KW-0378">Hydrolase</keyword>
<feature type="domain" description="Glycoside hydrolase family 9" evidence="9">
    <location>
        <begin position="20"/>
        <end position="108"/>
    </location>
</feature>
<sequence>MFSKPKAYHFQMFTLKSITTQKEKFTFADKYRASYSLSIPEVQTYYNLTGYGDKLLWAASWLYHATGDQSYLEYVLQNGNKYANFGSPTWFCWDKKLAGTQLGHGDFSATNTKVGRMVNTLAVDNEAKQTIEGAGLLLSMH</sequence>
<keyword evidence="6" id="KW-0119">Carbohydrate metabolism</keyword>
<dbReference type="GO" id="GO:0008810">
    <property type="term" value="F:cellulase activity"/>
    <property type="evidence" value="ECO:0007669"/>
    <property type="project" value="UniProtKB-EC"/>
</dbReference>
<dbReference type="Gene3D" id="1.50.10.10">
    <property type="match status" value="1"/>
</dbReference>
<proteinExistence type="inferred from homology"/>
<keyword evidence="11" id="KW-1185">Reference proteome</keyword>
<comment type="similarity">
    <text evidence="2">Belongs to the glycosyl hydrolase 9 (cellulase E) family.</text>
</comment>
<evidence type="ECO:0000313" key="10">
    <source>
        <dbReference type="EMBL" id="KAL3741494.1"/>
    </source>
</evidence>
<evidence type="ECO:0000256" key="8">
    <source>
        <dbReference type="ARBA" id="ARBA00023326"/>
    </source>
</evidence>
<dbReference type="SUPFAM" id="SSF48208">
    <property type="entry name" value="Six-hairpin glycosidases"/>
    <property type="match status" value="1"/>
</dbReference>
<protein>
    <recommendedName>
        <fullName evidence="3">cellulase</fullName>
        <ecNumber evidence="3">3.2.1.4</ecNumber>
    </recommendedName>
</protein>
<evidence type="ECO:0000256" key="5">
    <source>
        <dbReference type="ARBA" id="ARBA00023001"/>
    </source>
</evidence>
<dbReference type="PANTHER" id="PTHR22298">
    <property type="entry name" value="ENDO-1,4-BETA-GLUCANASE"/>
    <property type="match status" value="1"/>
</dbReference>
<evidence type="ECO:0000313" key="11">
    <source>
        <dbReference type="Proteomes" id="UP001634007"/>
    </source>
</evidence>
<evidence type="ECO:0000256" key="7">
    <source>
        <dbReference type="ARBA" id="ARBA00023295"/>
    </source>
</evidence>
<dbReference type="InterPro" id="IPR008928">
    <property type="entry name" value="6-hairpin_glycosidase_sf"/>
</dbReference>
<evidence type="ECO:0000256" key="2">
    <source>
        <dbReference type="ARBA" id="ARBA00007072"/>
    </source>
</evidence>
<keyword evidence="5" id="KW-0136">Cellulose degradation</keyword>
<dbReference type="EMBL" id="JBJKBG010000004">
    <property type="protein sequence ID" value="KAL3741494.1"/>
    <property type="molecule type" value="Genomic_DNA"/>
</dbReference>